<protein>
    <submittedName>
        <fullName evidence="1">Uncharacterized protein</fullName>
    </submittedName>
</protein>
<evidence type="ECO:0000313" key="2">
    <source>
        <dbReference type="Proteomes" id="UP000177659"/>
    </source>
</evidence>
<dbReference type="Proteomes" id="UP000177659">
    <property type="component" value="Unassembled WGS sequence"/>
</dbReference>
<dbReference type="EMBL" id="MFLC01000018">
    <property type="protein sequence ID" value="OGG55094.1"/>
    <property type="molecule type" value="Genomic_DNA"/>
</dbReference>
<reference evidence="1 2" key="1">
    <citation type="journal article" date="2016" name="Nat. Commun.">
        <title>Thousands of microbial genomes shed light on interconnected biogeochemical processes in an aquifer system.</title>
        <authorList>
            <person name="Anantharaman K."/>
            <person name="Brown C.T."/>
            <person name="Hug L.A."/>
            <person name="Sharon I."/>
            <person name="Castelle C.J."/>
            <person name="Probst A.J."/>
            <person name="Thomas B.C."/>
            <person name="Singh A."/>
            <person name="Wilkins M.J."/>
            <person name="Karaoz U."/>
            <person name="Brodie E.L."/>
            <person name="Williams K.H."/>
            <person name="Hubbard S.S."/>
            <person name="Banfield J.F."/>
        </authorList>
    </citation>
    <scope>NUCLEOTIDE SEQUENCE [LARGE SCALE GENOMIC DNA]</scope>
</reference>
<name>A0A1F6D0X4_9BACT</name>
<proteinExistence type="predicted"/>
<gene>
    <name evidence="1" type="ORF">A3D62_01060</name>
</gene>
<evidence type="ECO:0000313" key="1">
    <source>
        <dbReference type="EMBL" id="OGG55094.1"/>
    </source>
</evidence>
<sequence>MPKTGISLPYEEVLHGDLKGIDCGRTARTWSRDLDRIKTRDLLRQEHERREAGLEGSVD</sequence>
<comment type="caution">
    <text evidence="1">The sequence shown here is derived from an EMBL/GenBank/DDBJ whole genome shotgun (WGS) entry which is preliminary data.</text>
</comment>
<dbReference type="AlphaFoldDB" id="A0A1F6D0X4"/>
<organism evidence="1 2">
    <name type="scientific">Candidatus Kaiserbacteria bacterium RIFCSPHIGHO2_02_FULL_49_11</name>
    <dbReference type="NCBI Taxonomy" id="1798489"/>
    <lineage>
        <taxon>Bacteria</taxon>
        <taxon>Candidatus Kaiseribacteriota</taxon>
    </lineage>
</organism>
<accession>A0A1F6D0X4</accession>